<feature type="non-terminal residue" evidence="2">
    <location>
        <position position="1"/>
    </location>
</feature>
<dbReference type="SUPFAM" id="SSF53901">
    <property type="entry name" value="Thiolase-like"/>
    <property type="match status" value="1"/>
</dbReference>
<dbReference type="PANTHER" id="PTHR42870">
    <property type="entry name" value="ACETYL-COA C-ACETYLTRANSFERASE"/>
    <property type="match status" value="1"/>
</dbReference>
<protein>
    <recommendedName>
        <fullName evidence="1">Thiolase C-terminal domain-containing protein</fullName>
    </recommendedName>
</protein>
<dbReference type="GO" id="GO:0016746">
    <property type="term" value="F:acyltransferase activity"/>
    <property type="evidence" value="ECO:0007669"/>
    <property type="project" value="InterPro"/>
</dbReference>
<feature type="domain" description="Thiolase C-terminal" evidence="1">
    <location>
        <begin position="2"/>
        <end position="75"/>
    </location>
</feature>
<proteinExistence type="predicted"/>
<dbReference type="EMBL" id="BARU01037000">
    <property type="protein sequence ID" value="GAH83353.1"/>
    <property type="molecule type" value="Genomic_DNA"/>
</dbReference>
<dbReference type="InterPro" id="IPR016039">
    <property type="entry name" value="Thiolase-like"/>
</dbReference>
<name>X1KMR9_9ZZZZ</name>
<dbReference type="PANTHER" id="PTHR42870:SF6">
    <property type="entry name" value="ACETYL-COA C-ACYLTRANSFERASE"/>
    <property type="match status" value="1"/>
</dbReference>
<dbReference type="Pfam" id="PF22691">
    <property type="entry name" value="Thiolase_C_1"/>
    <property type="match status" value="1"/>
</dbReference>
<comment type="caution">
    <text evidence="2">The sequence shown here is derived from an EMBL/GenBank/DDBJ whole genome shotgun (WGS) entry which is preliminary data.</text>
</comment>
<sequence length="78" mass="8041">IEEGNTEIGGRIPVNTSGGLKAKGHPVGASGIAQVIEIYKQLIGNAEERQVKNARIGMAQNMGGTGASSVVHIMEVAE</sequence>
<evidence type="ECO:0000259" key="1">
    <source>
        <dbReference type="Pfam" id="PF22691"/>
    </source>
</evidence>
<reference evidence="2" key="1">
    <citation type="journal article" date="2014" name="Front. Microbiol.">
        <title>High frequency of phylogenetically diverse reductive dehalogenase-homologous genes in deep subseafloor sedimentary metagenomes.</title>
        <authorList>
            <person name="Kawai M."/>
            <person name="Futagami T."/>
            <person name="Toyoda A."/>
            <person name="Takaki Y."/>
            <person name="Nishi S."/>
            <person name="Hori S."/>
            <person name="Arai W."/>
            <person name="Tsubouchi T."/>
            <person name="Morono Y."/>
            <person name="Uchiyama I."/>
            <person name="Ito T."/>
            <person name="Fujiyama A."/>
            <person name="Inagaki F."/>
            <person name="Takami H."/>
        </authorList>
    </citation>
    <scope>NUCLEOTIDE SEQUENCE</scope>
    <source>
        <strain evidence="2">Expedition CK06-06</strain>
    </source>
</reference>
<dbReference type="Gene3D" id="3.40.47.10">
    <property type="match status" value="1"/>
</dbReference>
<accession>X1KMR9</accession>
<gene>
    <name evidence="2" type="ORF">S03H2_57706</name>
</gene>
<organism evidence="2">
    <name type="scientific">marine sediment metagenome</name>
    <dbReference type="NCBI Taxonomy" id="412755"/>
    <lineage>
        <taxon>unclassified sequences</taxon>
        <taxon>metagenomes</taxon>
        <taxon>ecological metagenomes</taxon>
    </lineage>
</organism>
<evidence type="ECO:0000313" key="2">
    <source>
        <dbReference type="EMBL" id="GAH83353.1"/>
    </source>
</evidence>
<dbReference type="InterPro" id="IPR055140">
    <property type="entry name" value="Thiolase_C_2"/>
</dbReference>
<dbReference type="AlphaFoldDB" id="X1KMR9"/>